<evidence type="ECO:0000256" key="3">
    <source>
        <dbReference type="ARBA" id="ARBA00022989"/>
    </source>
</evidence>
<evidence type="ECO:0000256" key="5">
    <source>
        <dbReference type="SAM" id="MobiDB-lite"/>
    </source>
</evidence>
<evidence type="ECO:0000259" key="6">
    <source>
        <dbReference type="Pfam" id="PF04357"/>
    </source>
</evidence>
<dbReference type="Pfam" id="PF04357">
    <property type="entry name" value="TamB"/>
    <property type="match status" value="1"/>
</dbReference>
<reference evidence="8" key="2">
    <citation type="submission" date="2011-01" db="EMBL/GenBank/DDBJ databases">
        <title>The complete genome of Deinococcus maricopensis DSM 21211.</title>
        <authorList>
            <consortium name="US DOE Joint Genome Institute (JGI-PGF)"/>
            <person name="Lucas S."/>
            <person name="Copeland A."/>
            <person name="Lapidus A."/>
            <person name="Goodwin L."/>
            <person name="Pitluck S."/>
            <person name="Kyrpides N."/>
            <person name="Mavromatis K."/>
            <person name="Pagani I."/>
            <person name="Ivanova N."/>
            <person name="Ovchinnikova G."/>
            <person name="Zeytun A."/>
            <person name="Detter J.C."/>
            <person name="Han C."/>
            <person name="Land M."/>
            <person name="Hauser L."/>
            <person name="Markowitz V."/>
            <person name="Cheng J.-F."/>
            <person name="Hugenholtz P."/>
            <person name="Woyke T."/>
            <person name="Wu D."/>
            <person name="Pukall R."/>
            <person name="Gehrich-Schroeter G."/>
            <person name="Brambilla E."/>
            <person name="Klenk H.-P."/>
            <person name="Eisen J.A."/>
        </authorList>
    </citation>
    <scope>NUCLEOTIDE SEQUENCE [LARGE SCALE GENOMIC DNA]</scope>
    <source>
        <strain evidence="8">DSM 21211 / LMG 22137 / NRRL B-23946 / LB-34</strain>
    </source>
</reference>
<dbReference type="GO" id="GO:0005886">
    <property type="term" value="C:plasma membrane"/>
    <property type="evidence" value="ECO:0007669"/>
    <property type="project" value="InterPro"/>
</dbReference>
<keyword evidence="4" id="KW-0472">Membrane</keyword>
<evidence type="ECO:0000256" key="4">
    <source>
        <dbReference type="ARBA" id="ARBA00023136"/>
    </source>
</evidence>
<gene>
    <name evidence="7" type="ordered locus">Deima_1996</name>
</gene>
<dbReference type="EMBL" id="CP002454">
    <property type="protein sequence ID" value="ADV67641.1"/>
    <property type="molecule type" value="Genomic_DNA"/>
</dbReference>
<keyword evidence="2" id="KW-0812">Transmembrane</keyword>
<evidence type="ECO:0000256" key="2">
    <source>
        <dbReference type="ARBA" id="ARBA00022692"/>
    </source>
</evidence>
<protein>
    <recommendedName>
        <fullName evidence="6">Translocation and assembly module TamB C-terminal domain-containing protein</fullName>
    </recommendedName>
</protein>
<dbReference type="GO" id="GO:0009306">
    <property type="term" value="P:protein secretion"/>
    <property type="evidence" value="ECO:0007669"/>
    <property type="project" value="InterPro"/>
</dbReference>
<feature type="domain" description="Translocation and assembly module TamB C-terminal" evidence="6">
    <location>
        <begin position="2769"/>
        <end position="3179"/>
    </location>
</feature>
<proteinExistence type="predicted"/>
<dbReference type="HOGENOM" id="CLU_225540_0_0_0"/>
<keyword evidence="3" id="KW-1133">Transmembrane helix</keyword>
<dbReference type="RefSeq" id="WP_013557146.1">
    <property type="nucleotide sequence ID" value="NC_014958.1"/>
</dbReference>
<dbReference type="Proteomes" id="UP000008635">
    <property type="component" value="Chromosome"/>
</dbReference>
<accession>E8U9A2</accession>
<dbReference type="eggNOG" id="COG2911">
    <property type="taxonomic scope" value="Bacteria"/>
</dbReference>
<feature type="region of interest" description="Disordered" evidence="5">
    <location>
        <begin position="2841"/>
        <end position="2865"/>
    </location>
</feature>
<sequence length="3180" mass="324184" precursor="true">MSRARWSLVVLFLIFFATLAVALFGVPLLGPALLGALPPDLRLSASHLSGPLWAPRLNGVRLVTKGLSGTASGVTLRIGGVDFAHHTLRIDATVNGGNVNVDLPKLFGQHGAPGAWSVVPGNIRVQDTKLNVQGREWGVPDGTFRIDGTERGLRITGRTLDGTLRADVALSAQGKDVTGTADLRADATVLNAYWPKSIRGGVIEGRYTFGRTVSGDLRLRDGLLIVPDAPFTRVRDLGGALTHRGDRIEVTLAGRAWDGPIQVKGYVDTRAQHWDFSGKATPSLAGLARALGTTGQGTADLTAHAYGWNQARVAMEGSSARGTFAGVPFTGLALSYAYRAAAGKDEGENTVTFAARTQLAGQQRLSGRWAIEREGQATWAGDLAGRPLDLRADILGREVRVAGRALGDAARASYHLSTRTLSADAGLNFGAVRARLTANGTLDELDLAVRDGTAAGIPLQGRGRYDRQGLRADLGALAVNLDRQLRGTWTARDANVSGVRLNGAGRLDVGASTLTGTLSGQPPLDSEVLRGPVRVNWRDRQGRWAFGSGDATWQGETATVQVRGTRLAGFDARGRVTVGLGGPLTATGEVRGQSPLGTLVLSGAGRAVDLRATVSGVRVTGRTLLHEPYDTTLTLSGADVMADVRVQNGVDFVVRSGRERATGRFADGQLVASGRVNLGAFAPVARAVGVQDLGGTVDFNLGRQGGLARVNASAFGVRAVGTLTGTNGGMLNANVTLSGPDGAAATLAGAVLPRVDVRGPVTYRGATLNARLSGEPGRLAFTASGVAPSLGMGDTSVPALPLTVRGTLTPALSATGTWGGVRVAYAGAQVRVNGTLPVTVFGEAGQARLNGRWAPDWTGRVQADVQAGPYALNARGPWTALSVAVRGPDGLSATGTVDARTQQYAASVRGPLAGVFVDARVSGRGADIRGRGTLADGGGGTARFTLNGLQDFRLQAGGLRLGGQAVNGTLSATRGRLNGDLRVAGLNVTARDGRVAASGTFGGQQVRVNGELTLPLNVRTLRVTSDGPYARLRASGTGGHVRGTLLVKAQTLGPDGARVRVTSTTLPVDATLTPLRVQVGGLAYDGGWRGAQALGYALNGERGALTLAGRGAALTLAPSGPVRGRLQVLPDLRGQLAVALPSVRAALPAQVARELTGGELRANLFPTGANVTLNGARYVGQPLGATAALTWADGTRLSGLLTHPGTRVPFRADAGGLHVNGATLDALALRPVLAAQGRVTLDLDLPGYALDRGRGRASVDLRAAGGAARGTVTLGGGRLSADLNSTLGGRTVTLNGPLYPTANATVRVDGASGRLTGSVREALTLVAGGTLDGRDLTLNATYRPQGADVRATYAGARADLTFTQVRGTWRADGALSVPDLQPLTGTAGRVSATVRGPLNALRVDAGGTVAGATFTAPALWDGQALRVNGATVTADFARARLSGTVYPALNAAGNVTVTDGLPGTYTAALRGTFTKPDVRLGGTLGGSVQGLDATGTRLDARLLGRDWRVTATGERLAGAARGRLGGNVAGGLQSARFTLNATYANGADTRVTLRGPVGWNARTGWLGALGATGTVDRQALDARVTGDGPLAVAAALGGATLNGRFPASLLTQPGGELNLARLDAGALWGRPEQVRVTGTARLGGTWQHPSAALTGALEDTRGDLSGSFRGAYAGGNTDVTLTGLRLSGTAALRDGTFSVTARAAGADLARLAPASWNVTALRLSGRVDARGRTAGGLERATLTGLDVRAASEATGDVRLLGNATYTPDALSADLTGRALGGTFTARGALPDGVTVRVQDVDARGAGRVNGTLTLTGRAADPAVRADLAVAREDLTARVQAFGRARDPLVRATADLRGSASGRVYAEARDVRLNPPGANVRVYGAAGTTAGSARLDFAGAWPALRGQATVTLGALQDPVRVMGDGSGAYTLDAGRLGSGRVTLAGLVPTVTGTLRLTPLALVDGATGSGTVNVNLSGPVTALRLSADGVLRGVNAAGVQIADLGVNVAGTPADLRGTVTQAGRTTGTFDGQTLTLQGLTARAFGTDVTASGPVALAGRADLTVTASGSINGRARVTYDGARLTAGGALGAGGANVTFDVQASDRLGWSGNGRLTGLPSPLLTGDAAFTVSGPLRDPRVQGDVPLLGARGQLNARPLGGTLTLALTNSPDARGEGALTLADGQWGGRAQLTRDEGQLALSLSGALAAPVAGVDVTVGAWHASGQVANGDALLSLTDGAARGTFAWQGDRLLLDVPPLNLAGLGLAAVRGTVSASGEYALSSSAGNVRVTGTDLRTGLTLPVVDLPLDGTLSATASVRSGRLQVAANAGTPAGTLSADLARADGRWSGLLRADLKRDAGTLGANITLGADGARGVVSATAFPLALGGVQADLGGTVRLNGSTFALDASLSSNQGRVSATGSGGLADAVPQLTALLGTPATGDGYQVQAQLASVRLEDLSIAPYLRGRVSGTATVTDGSGTFSLTSADLNAAGTNLPARVEGTLTDGAWRLRGAVGDSQLFGSLGNGTLTGRLELQALPVGALLSAVSGPLPGEGFVTGTARFSVPLARPLDGTVNLVAERIRVAAGDQSLTGTGVLAYADGELRDVNVQLSGAGRWDVRGAYTRERVNLTANFQNTTFTPVLSLLPGLRGSAPNLNGNLRLTVAGTYDQPTGRLDASALQGAVGNVRVHVPALSGTLENSGRLTAGGTVQVGGGVGANGALTLRAQLTRGVLSGTVAEYAGDASIEQVGSLGRTALSVRQTGDAWTLDGTAVQGGTLRLSGTVAPRIDVRLTARGYAPQVQAIYARETSIDADLSAAESGSTRDITVSGAVTLGRLVLGRTNVPASTLPAPSGTPAANAGTRSDFVSPLPEELRRFPTPEGEDVDNPLLERVRFADIPVRAPNGIRVNESLGQAELAGGLVLSGTAADPVLSGGVQVVRGSLFLRENEFRLTQGNINFDGTSVYPTFAVVADGTVLDTNGGGLVGVNLNVQGSFPSRAGLQLETRLTCTSNCGASYDPSSGAAEANLYALVALGTPDLNSLPANFGALGNSALRTALNLFVLGELNRNIARALGVDVFRINADLIDPVTGFSAGVTIGTYLSRQFYLQYQIDLSGAGLLDATYTTEDGRFTFKLSSPLNGLDLSSLRPSFSVGYNLNNRTTVQLGVTSGNRSTTFRFGLTYRP</sequence>
<evidence type="ECO:0000313" key="7">
    <source>
        <dbReference type="EMBL" id="ADV67641.1"/>
    </source>
</evidence>
<organism evidence="7 8">
    <name type="scientific">Deinococcus maricopensis (strain DSM 21211 / LMG 22137 / NRRL B-23946 / LB-34)</name>
    <dbReference type="NCBI Taxonomy" id="709986"/>
    <lineage>
        <taxon>Bacteria</taxon>
        <taxon>Thermotogati</taxon>
        <taxon>Deinococcota</taxon>
        <taxon>Deinococci</taxon>
        <taxon>Deinococcales</taxon>
        <taxon>Deinococcaceae</taxon>
        <taxon>Deinococcus</taxon>
    </lineage>
</organism>
<dbReference type="OrthoDB" id="50957at2"/>
<evidence type="ECO:0000313" key="8">
    <source>
        <dbReference type="Proteomes" id="UP000008635"/>
    </source>
</evidence>
<dbReference type="KEGG" id="dmr:Deima_1996"/>
<dbReference type="STRING" id="709986.Deima_1996"/>
<keyword evidence="8" id="KW-1185">Reference proteome</keyword>
<name>E8U9A2_DEIML</name>
<dbReference type="InterPro" id="IPR007452">
    <property type="entry name" value="TamB_C"/>
</dbReference>
<reference evidence="7 8" key="1">
    <citation type="journal article" date="2011" name="Stand. Genomic Sci.">
        <title>Complete genome sequence of Deinococcus maricopensis type strain (LB-34).</title>
        <authorList>
            <person name="Pukall R."/>
            <person name="Zeytun A."/>
            <person name="Lucas S."/>
            <person name="Lapidus A."/>
            <person name="Hammon N."/>
            <person name="Deshpande S."/>
            <person name="Nolan M."/>
            <person name="Cheng J.F."/>
            <person name="Pitluck S."/>
            <person name="Liolios K."/>
            <person name="Pagani I."/>
            <person name="Mikhailova N."/>
            <person name="Ivanova N."/>
            <person name="Mavromatis K."/>
            <person name="Pati A."/>
            <person name="Tapia R."/>
            <person name="Han C."/>
            <person name="Goodwin L."/>
            <person name="Chen A."/>
            <person name="Palaniappan K."/>
            <person name="Land M."/>
            <person name="Hauser L."/>
            <person name="Chang Y.J."/>
            <person name="Jeffries C.D."/>
            <person name="Brambilla E.M."/>
            <person name="Rohde M."/>
            <person name="Goker M."/>
            <person name="Detter J.C."/>
            <person name="Woyke T."/>
            <person name="Bristow J."/>
            <person name="Eisen J.A."/>
            <person name="Markowitz V."/>
            <person name="Hugenholtz P."/>
            <person name="Kyrpides N.C."/>
            <person name="Klenk H.P."/>
        </authorList>
    </citation>
    <scope>NUCLEOTIDE SEQUENCE [LARGE SCALE GENOMIC DNA]</scope>
    <source>
        <strain evidence="8">DSM 21211 / LMG 22137 / NRRL B-23946 / LB-34</strain>
    </source>
</reference>
<evidence type="ECO:0000256" key="1">
    <source>
        <dbReference type="ARBA" id="ARBA00004167"/>
    </source>
</evidence>
<comment type="subcellular location">
    <subcellularLocation>
        <location evidence="1">Membrane</location>
        <topology evidence="1">Single-pass membrane protein</topology>
    </subcellularLocation>
</comment>